<sequence length="364" mass="40171">MSLRMFSCLVAALICAPTFATAQTRSMFSNLANPSIGMNALFSGQAAHNLDQPYGLHFDEAEISLISVVDPYWTLVSNIVFLDGGSVDPEEVWVRTTSIPAIQLKLGKIRGMFGKHGLLHTHAFPFIQAPVIMPNTIGEEGFKDAGLEAAWLTPLPWFAELTGGFYEGIGADGDHPLDLGSTRHDNVPFLDHFKNQFDLNDATTLEVGQSFMQGRGSDGFIHSALGADVTIRNVPPKNSNRRGWILQGEYIQKGSRAGGTYRREQHGGYASFQYRLSQVWWAGIRGEQARQSFTDFLVDTAGDPIPGKVTRGNANIQWMPSEFSFVRFEYSHAKADNGAGINPTDDRFMVQMSYTIGYHPAHAY</sequence>
<proteinExistence type="predicted"/>
<dbReference type="EMBL" id="VBOW01000035">
    <property type="protein sequence ID" value="TMQ58420.1"/>
    <property type="molecule type" value="Genomic_DNA"/>
</dbReference>
<dbReference type="Gene3D" id="2.40.160.10">
    <property type="entry name" value="Porin"/>
    <property type="match status" value="1"/>
</dbReference>
<reference evidence="2 3" key="1">
    <citation type="journal article" date="2019" name="Nat. Microbiol.">
        <title>Mediterranean grassland soil C-N compound turnover is dependent on rainfall and depth, and is mediated by genomically divergent microorganisms.</title>
        <authorList>
            <person name="Diamond S."/>
            <person name="Andeer P.F."/>
            <person name="Li Z."/>
            <person name="Crits-Christoph A."/>
            <person name="Burstein D."/>
            <person name="Anantharaman K."/>
            <person name="Lane K.R."/>
            <person name="Thomas B.C."/>
            <person name="Pan C."/>
            <person name="Northen T.R."/>
            <person name="Banfield J.F."/>
        </authorList>
    </citation>
    <scope>NUCLEOTIDE SEQUENCE [LARGE SCALE GENOMIC DNA]</scope>
    <source>
        <strain evidence="2">WS_6</strain>
    </source>
</reference>
<name>A0A538T468_UNCEI</name>
<feature type="signal peptide" evidence="1">
    <location>
        <begin position="1"/>
        <end position="22"/>
    </location>
</feature>
<accession>A0A538T468</accession>
<gene>
    <name evidence="2" type="ORF">E6K76_07890</name>
</gene>
<evidence type="ECO:0000313" key="3">
    <source>
        <dbReference type="Proteomes" id="UP000316852"/>
    </source>
</evidence>
<feature type="chain" id="PRO_5022099192" description="Transporter" evidence="1">
    <location>
        <begin position="23"/>
        <end position="364"/>
    </location>
</feature>
<protein>
    <recommendedName>
        <fullName evidence="4">Transporter</fullName>
    </recommendedName>
</protein>
<dbReference type="Proteomes" id="UP000316852">
    <property type="component" value="Unassembled WGS sequence"/>
</dbReference>
<evidence type="ECO:0000256" key="1">
    <source>
        <dbReference type="SAM" id="SignalP"/>
    </source>
</evidence>
<comment type="caution">
    <text evidence="2">The sequence shown here is derived from an EMBL/GenBank/DDBJ whole genome shotgun (WGS) entry which is preliminary data.</text>
</comment>
<dbReference type="SUPFAM" id="SSF56935">
    <property type="entry name" value="Porins"/>
    <property type="match status" value="1"/>
</dbReference>
<evidence type="ECO:0000313" key="2">
    <source>
        <dbReference type="EMBL" id="TMQ58420.1"/>
    </source>
</evidence>
<dbReference type="AlphaFoldDB" id="A0A538T468"/>
<evidence type="ECO:0008006" key="4">
    <source>
        <dbReference type="Google" id="ProtNLM"/>
    </source>
</evidence>
<organism evidence="2 3">
    <name type="scientific">Eiseniibacteriota bacterium</name>
    <dbReference type="NCBI Taxonomy" id="2212470"/>
    <lineage>
        <taxon>Bacteria</taxon>
        <taxon>Candidatus Eiseniibacteriota</taxon>
    </lineage>
</organism>
<dbReference type="InterPro" id="IPR023614">
    <property type="entry name" value="Porin_dom_sf"/>
</dbReference>
<keyword evidence="1" id="KW-0732">Signal</keyword>